<reference evidence="1 2" key="1">
    <citation type="submission" date="2024-06" db="EMBL/GenBank/DDBJ databases">
        <title>Soil Sphingobacterium thalpophilum.</title>
        <authorList>
            <person name="Yang J."/>
            <person name="Li J."/>
        </authorList>
    </citation>
    <scope>NUCLEOTIDE SEQUENCE [LARGE SCALE GENOMIC DNA]</scope>
    <source>
        <strain evidence="1 2">22g91tb</strain>
    </source>
</reference>
<evidence type="ECO:0000313" key="1">
    <source>
        <dbReference type="EMBL" id="MEZ0454255.1"/>
    </source>
</evidence>
<dbReference type="Proteomes" id="UP001566204">
    <property type="component" value="Unassembled WGS sequence"/>
</dbReference>
<keyword evidence="2" id="KW-1185">Reference proteome</keyword>
<comment type="caution">
    <text evidence="1">The sequence shown here is derived from an EMBL/GenBank/DDBJ whole genome shotgun (WGS) entry which is preliminary data.</text>
</comment>
<sequence length="316" mass="36677">MLKKITLIAVFASVILGCSKSESSPTETDNDFPTSPLETGFVPPETIQENWKEHVQIVRRITYDDSIAIYYDDDMPRSINWIAPFTKKVWSYIVSHYGDMHGNSKDRLLYGIFHKNKYGGGHPFFYDNSDHGYRNGIDIGASGDNAWEKAEDWNIDIICHELIHLIEFVSHGKSGSPSRKWWGDSKIAEIINYDIYLGLGMEAEAQRIHLNDINKAEDFPSKNTYWLKNWFFPIYINHGKTAVLTRYFKLLADYFPQNAKGQYARDLTFGEFVHFWSGAAKANLKNQAVIAFGWNDQWEREWKEAQAMYPEFDYSY</sequence>
<protein>
    <recommendedName>
        <fullName evidence="3">Plant Basic Secretory Protein</fullName>
    </recommendedName>
</protein>
<evidence type="ECO:0000313" key="2">
    <source>
        <dbReference type="Proteomes" id="UP001566204"/>
    </source>
</evidence>
<name>A0ABV4HI82_9SPHI</name>
<proteinExistence type="predicted"/>
<dbReference type="PROSITE" id="PS51257">
    <property type="entry name" value="PROKAR_LIPOPROTEIN"/>
    <property type="match status" value="1"/>
</dbReference>
<dbReference type="EMBL" id="JBEOQB010000007">
    <property type="protein sequence ID" value="MEZ0454255.1"/>
    <property type="molecule type" value="Genomic_DNA"/>
</dbReference>
<dbReference type="RefSeq" id="WP_370482914.1">
    <property type="nucleotide sequence ID" value="NZ_JBEOQA010000002.1"/>
</dbReference>
<accession>A0ABV4HI82</accession>
<evidence type="ECO:0008006" key="3">
    <source>
        <dbReference type="Google" id="ProtNLM"/>
    </source>
</evidence>
<organism evidence="1 2">
    <name type="scientific">Sphingobacterium thalpophilum</name>
    <dbReference type="NCBI Taxonomy" id="259"/>
    <lineage>
        <taxon>Bacteria</taxon>
        <taxon>Pseudomonadati</taxon>
        <taxon>Bacteroidota</taxon>
        <taxon>Sphingobacteriia</taxon>
        <taxon>Sphingobacteriales</taxon>
        <taxon>Sphingobacteriaceae</taxon>
        <taxon>Sphingobacterium</taxon>
    </lineage>
</organism>
<gene>
    <name evidence="1" type="ORF">ABTW24_21875</name>
</gene>